<sequence>MISGGFILKARKSLESELMDKPPLYSKLWDWMLLRAEWRDGAKLKRGQFRTSIEEMQEAMSWLVGYRRVTPSIKEIRCAYEWFAGRSHESPHEGDTKGTMIGITRGTRGMLITITNYEVYQTIENYEGHNEGHNERSTKGRQRAPEREEVKEAKKEERQIPEDRNLFVEGAPPLRLATYLYNCIRRNRPEFKQPDLQAWARHVDLMLRIDKRDPEHIREVIKWAQADNIPQEGSKFCWAANILSTAKLRAQFDQLAMKMAAAQAPPGVPRRPRATTVYQQKQQEGEQKAKILQKLRQERERNGQGNNSRSVDESGLGIPIKALG</sequence>
<feature type="region of interest" description="Disordered" evidence="1">
    <location>
        <begin position="263"/>
        <end position="324"/>
    </location>
</feature>
<dbReference type="RefSeq" id="WP_089274432.1">
    <property type="nucleotide sequence ID" value="NZ_FZOC01000004.1"/>
</dbReference>
<dbReference type="EMBL" id="FZOC01000004">
    <property type="protein sequence ID" value="SNR99191.1"/>
    <property type="molecule type" value="Genomic_DNA"/>
</dbReference>
<name>A0A239AV29_9BACT</name>
<gene>
    <name evidence="2" type="ORF">SAMN04488503_2226</name>
</gene>
<accession>A0A239AV29</accession>
<organism evidence="2 3">
    <name type="scientific">Humidesulfovibrio mexicanus</name>
    <dbReference type="NCBI Taxonomy" id="147047"/>
    <lineage>
        <taxon>Bacteria</taxon>
        <taxon>Pseudomonadati</taxon>
        <taxon>Thermodesulfobacteriota</taxon>
        <taxon>Desulfovibrionia</taxon>
        <taxon>Desulfovibrionales</taxon>
        <taxon>Desulfovibrionaceae</taxon>
        <taxon>Humidesulfovibrio</taxon>
    </lineage>
</organism>
<evidence type="ECO:0000256" key="1">
    <source>
        <dbReference type="SAM" id="MobiDB-lite"/>
    </source>
</evidence>
<evidence type="ECO:0000313" key="2">
    <source>
        <dbReference type="EMBL" id="SNR99191.1"/>
    </source>
</evidence>
<keyword evidence="3" id="KW-1185">Reference proteome</keyword>
<dbReference type="Proteomes" id="UP000198324">
    <property type="component" value="Unassembled WGS sequence"/>
</dbReference>
<feature type="region of interest" description="Disordered" evidence="1">
    <location>
        <begin position="128"/>
        <end position="159"/>
    </location>
</feature>
<dbReference type="AlphaFoldDB" id="A0A239AV29"/>
<dbReference type="OrthoDB" id="7365718at2"/>
<feature type="compositionally biased region" description="Basic and acidic residues" evidence="1">
    <location>
        <begin position="283"/>
        <end position="302"/>
    </location>
</feature>
<reference evidence="2 3" key="1">
    <citation type="submission" date="2017-06" db="EMBL/GenBank/DDBJ databases">
        <authorList>
            <person name="Kim H.J."/>
            <person name="Triplett B.A."/>
        </authorList>
    </citation>
    <scope>NUCLEOTIDE SEQUENCE [LARGE SCALE GENOMIC DNA]</scope>
    <source>
        <strain evidence="2 3">DSM 13116</strain>
    </source>
</reference>
<proteinExistence type="predicted"/>
<protein>
    <submittedName>
        <fullName evidence="2">Uncharacterized protein</fullName>
    </submittedName>
</protein>
<evidence type="ECO:0000313" key="3">
    <source>
        <dbReference type="Proteomes" id="UP000198324"/>
    </source>
</evidence>